<keyword evidence="3" id="KW-1185">Reference proteome</keyword>
<dbReference type="AlphaFoldDB" id="A0AAD3DAN0"/>
<organism evidence="2 3">
    <name type="scientific">Chaetoceros tenuissimus</name>
    <dbReference type="NCBI Taxonomy" id="426638"/>
    <lineage>
        <taxon>Eukaryota</taxon>
        <taxon>Sar</taxon>
        <taxon>Stramenopiles</taxon>
        <taxon>Ochrophyta</taxon>
        <taxon>Bacillariophyta</taxon>
        <taxon>Coscinodiscophyceae</taxon>
        <taxon>Chaetocerotophycidae</taxon>
        <taxon>Chaetocerotales</taxon>
        <taxon>Chaetocerotaceae</taxon>
        <taxon>Chaetoceros</taxon>
    </lineage>
</organism>
<protein>
    <submittedName>
        <fullName evidence="2">Uncharacterized protein</fullName>
    </submittedName>
</protein>
<feature type="region of interest" description="Disordered" evidence="1">
    <location>
        <begin position="137"/>
        <end position="156"/>
    </location>
</feature>
<dbReference type="EMBL" id="BLLK01000069">
    <property type="protein sequence ID" value="GFH60868.1"/>
    <property type="molecule type" value="Genomic_DNA"/>
</dbReference>
<gene>
    <name evidence="2" type="ORF">CTEN210_17344</name>
</gene>
<comment type="caution">
    <text evidence="2">The sequence shown here is derived from an EMBL/GenBank/DDBJ whole genome shotgun (WGS) entry which is preliminary data.</text>
</comment>
<dbReference type="Proteomes" id="UP001054902">
    <property type="component" value="Unassembled WGS sequence"/>
</dbReference>
<evidence type="ECO:0000313" key="3">
    <source>
        <dbReference type="Proteomes" id="UP001054902"/>
    </source>
</evidence>
<reference evidence="2 3" key="1">
    <citation type="journal article" date="2021" name="Sci. Rep.">
        <title>The genome of the diatom Chaetoceros tenuissimus carries an ancient integrated fragment of an extant virus.</title>
        <authorList>
            <person name="Hongo Y."/>
            <person name="Kimura K."/>
            <person name="Takaki Y."/>
            <person name="Yoshida Y."/>
            <person name="Baba S."/>
            <person name="Kobayashi G."/>
            <person name="Nagasaki K."/>
            <person name="Hano T."/>
            <person name="Tomaru Y."/>
        </authorList>
    </citation>
    <scope>NUCLEOTIDE SEQUENCE [LARGE SCALE GENOMIC DNA]</scope>
    <source>
        <strain evidence="2 3">NIES-3715</strain>
    </source>
</reference>
<name>A0AAD3DAN0_9STRA</name>
<feature type="compositionally biased region" description="Low complexity" evidence="1">
    <location>
        <begin position="140"/>
        <end position="152"/>
    </location>
</feature>
<evidence type="ECO:0000256" key="1">
    <source>
        <dbReference type="SAM" id="MobiDB-lite"/>
    </source>
</evidence>
<sequence length="514" mass="59159">MGKSKPNASLIKLKTLLQSAIEKHNEQSIKEPFWFVYHKPSAHDMVIEATRDLPTIANVLGMNNEELSELVDKAGRNVFTTIENSLNIATNSYYRSKFFMLGNKENILDIHTPDEQFDEDFEIPNWVRRIPKLVGGATADSSSVENDSNSTSKTVRGKDKRIKYSCGTCAKPECELLSNHREAIRYIATTKEDLYASTNEGVQHLVRDLQKYILNLPSHTQYTESGVQDISLASKNRKSQYDASSISIIRAFDNQAVNKVLLESYSSKKKQGNQYRTSGAGDNDRLNTHIRSVHTFQNREKGISQFRRRALPTKERSLLLIQRGIQFIPNEDVIRRIAAYLKQCDLNSQSRKRLRQHESDQFDENKAKRDKKLAAGHKRIKDAKNLKQRPVTLSDTFKKTVEFTWFTRNALRLCCMKEIEARNPNHEYVINGYKIDGKKMIAKQLKELLVALVKKEDKDATAVELKHPDNILLHEKRYLERLYKGELKPAQVELYLANQDDNEETIECSLDFDF</sequence>
<accession>A0AAD3DAN0</accession>
<feature type="compositionally biased region" description="Basic and acidic residues" evidence="1">
    <location>
        <begin position="356"/>
        <end position="367"/>
    </location>
</feature>
<proteinExistence type="predicted"/>
<evidence type="ECO:0000313" key="2">
    <source>
        <dbReference type="EMBL" id="GFH60868.1"/>
    </source>
</evidence>
<feature type="region of interest" description="Disordered" evidence="1">
    <location>
        <begin position="352"/>
        <end position="374"/>
    </location>
</feature>